<gene>
    <name evidence="2" type="ORF">GR170_18955</name>
</gene>
<dbReference type="InterPro" id="IPR008792">
    <property type="entry name" value="PQQD"/>
</dbReference>
<proteinExistence type="predicted"/>
<dbReference type="EMBL" id="WUMU01000022">
    <property type="protein sequence ID" value="MXN19918.1"/>
    <property type="molecule type" value="Genomic_DNA"/>
</dbReference>
<feature type="transmembrane region" description="Helical" evidence="1">
    <location>
        <begin position="284"/>
        <end position="303"/>
    </location>
</feature>
<dbReference type="Gene3D" id="1.10.10.1150">
    <property type="entry name" value="Coenzyme PQQ synthesis protein D (PqqD)"/>
    <property type="match status" value="1"/>
</dbReference>
<protein>
    <submittedName>
        <fullName evidence="2">PqqD family peptide modification chaperone</fullName>
    </submittedName>
</protein>
<keyword evidence="3" id="KW-1185">Reference proteome</keyword>
<feature type="transmembrane region" description="Helical" evidence="1">
    <location>
        <begin position="229"/>
        <end position="249"/>
    </location>
</feature>
<dbReference type="InterPro" id="IPR001193">
    <property type="entry name" value="MBTPS2"/>
</dbReference>
<sequence length="713" mass="78294">MAQAFLSQDWYRVAPLKPRLRPHVEIHRQRFRGATWFVVQDSHSGRYHRLSPAANLMLSLMDGRRTVQSLWEAACARFDEDPPTQAEVIRLLAQLHGSDLIAGDMAPDIAEMGRRHHDQSRSALMARLRNPLALRLPLFDPDVFLDRTVFLVRPLFTLWGFLAWAALVITGVTLAVLHGSELLGGVIDRVLSAENLVLIALAFPLVKAIHEMGHAYATKVWGGEVHEIGTMFLVFVPVPYVDASASAAFPEKWRRAVVGGAGIMVELALAAIAMIVWINVEPGLVRAFTFNVMLIGGVSTLLFNGNPLLRFDGYFVLTDIVEIPNLGQRASGHFWYLVQRHLLGIRSAESPVTARGEAKWFLFYAVAAFCYRISISVTIALVVASKFFFIGVLLAVWALANVFLVPAWKGLKFLVTSGSLRGRRGRAFAVAGTALALVAAAVFALPVPHRTLAPGVVWLQDDQILRAATDGFVAEAPVTEAAVSAGTLLLRLEDPILSSERRLAEARLAEMRLKLAGVAGRDAVQARLLREQVLHLEGQLDLLRTRAEALRITAPRDGMAMIPGAEDLPGRMLRKGAVLGYLVPQGARRYRVAVPQQTAELVRASDRISLRLERAPGQEIPARLLAFAPEGTMQLPSGALSTNAGGPFATDPADPEGRRTVQRLFLFDIAPLDATGLPFVGERVRVRFDHGDEPVGPRMGRALRQLFLKRFHV</sequence>
<feature type="transmembrane region" description="Helical" evidence="1">
    <location>
        <begin position="428"/>
        <end position="447"/>
    </location>
</feature>
<dbReference type="RefSeq" id="WP_160896039.1">
    <property type="nucleotide sequence ID" value="NZ_WUMU01000022.1"/>
</dbReference>
<feature type="transmembrane region" description="Helical" evidence="1">
    <location>
        <begin position="256"/>
        <end position="278"/>
    </location>
</feature>
<accession>A0A6L7G8S1</accession>
<dbReference type="GO" id="GO:0004222">
    <property type="term" value="F:metalloendopeptidase activity"/>
    <property type="evidence" value="ECO:0007669"/>
    <property type="project" value="InterPro"/>
</dbReference>
<dbReference type="GO" id="GO:0005737">
    <property type="term" value="C:cytoplasm"/>
    <property type="evidence" value="ECO:0007669"/>
    <property type="project" value="TreeGrafter"/>
</dbReference>
<dbReference type="PANTHER" id="PTHR13325">
    <property type="entry name" value="PROTEASE M50 MEMBRANE-BOUND TRANSCRIPTION FACTOR SITE 2 PROTEASE"/>
    <property type="match status" value="1"/>
</dbReference>
<dbReference type="GO" id="GO:0031293">
    <property type="term" value="P:membrane protein intracellular domain proteolysis"/>
    <property type="evidence" value="ECO:0007669"/>
    <property type="project" value="TreeGrafter"/>
</dbReference>
<keyword evidence="1" id="KW-0812">Transmembrane</keyword>
<feature type="transmembrane region" description="Helical" evidence="1">
    <location>
        <begin position="387"/>
        <end position="408"/>
    </location>
</feature>
<dbReference type="InterPro" id="IPR041881">
    <property type="entry name" value="PqqD_sf"/>
</dbReference>
<dbReference type="GO" id="GO:0016020">
    <property type="term" value="C:membrane"/>
    <property type="evidence" value="ECO:0007669"/>
    <property type="project" value="InterPro"/>
</dbReference>
<dbReference type="AlphaFoldDB" id="A0A6L7G8S1"/>
<dbReference type="Proteomes" id="UP000477911">
    <property type="component" value="Unassembled WGS sequence"/>
</dbReference>
<comment type="caution">
    <text evidence="2">The sequence shown here is derived from an EMBL/GenBank/DDBJ whole genome shotgun (WGS) entry which is preliminary data.</text>
</comment>
<feature type="transmembrane region" description="Helical" evidence="1">
    <location>
        <begin position="190"/>
        <end position="209"/>
    </location>
</feature>
<feature type="transmembrane region" description="Helical" evidence="1">
    <location>
        <begin position="156"/>
        <end position="178"/>
    </location>
</feature>
<name>A0A6L7G8S1_9RHOB</name>
<organism evidence="2 3">
    <name type="scientific">Pseudooceanicola albus</name>
    <dbReference type="NCBI Taxonomy" id="2692189"/>
    <lineage>
        <taxon>Bacteria</taxon>
        <taxon>Pseudomonadati</taxon>
        <taxon>Pseudomonadota</taxon>
        <taxon>Alphaproteobacteria</taxon>
        <taxon>Rhodobacterales</taxon>
        <taxon>Paracoccaceae</taxon>
        <taxon>Pseudooceanicola</taxon>
    </lineage>
</organism>
<dbReference type="PANTHER" id="PTHR13325:SF3">
    <property type="entry name" value="MEMBRANE-BOUND TRANSCRIPTION FACTOR SITE-2 PROTEASE"/>
    <property type="match status" value="1"/>
</dbReference>
<dbReference type="Pfam" id="PF05402">
    <property type="entry name" value="PqqD"/>
    <property type="match status" value="1"/>
</dbReference>
<feature type="transmembrane region" description="Helical" evidence="1">
    <location>
        <begin position="361"/>
        <end position="381"/>
    </location>
</feature>
<evidence type="ECO:0000313" key="2">
    <source>
        <dbReference type="EMBL" id="MXN19918.1"/>
    </source>
</evidence>
<keyword evidence="1" id="KW-0472">Membrane</keyword>
<evidence type="ECO:0000256" key="1">
    <source>
        <dbReference type="SAM" id="Phobius"/>
    </source>
</evidence>
<keyword evidence="1" id="KW-1133">Transmembrane helix</keyword>
<reference evidence="2 3" key="1">
    <citation type="submission" date="2019-12" db="EMBL/GenBank/DDBJ databases">
        <authorList>
            <person name="Li M."/>
        </authorList>
    </citation>
    <scope>NUCLEOTIDE SEQUENCE [LARGE SCALE GENOMIC DNA]</scope>
    <source>
        <strain evidence="2 3">GBMRC 2024</strain>
    </source>
</reference>
<evidence type="ECO:0000313" key="3">
    <source>
        <dbReference type="Proteomes" id="UP000477911"/>
    </source>
</evidence>